<evidence type="ECO:0000259" key="3">
    <source>
        <dbReference type="Pfam" id="PF13519"/>
    </source>
</evidence>
<feature type="non-terminal residue" evidence="4">
    <location>
        <position position="219"/>
    </location>
</feature>
<evidence type="ECO:0000313" key="4">
    <source>
        <dbReference type="EMBL" id="SVB74404.1"/>
    </source>
</evidence>
<feature type="transmembrane region" description="Helical" evidence="1">
    <location>
        <begin position="56"/>
        <end position="74"/>
    </location>
</feature>
<dbReference type="AlphaFoldDB" id="A0A382GI70"/>
<dbReference type="Pfam" id="PF13519">
    <property type="entry name" value="VWA_2"/>
    <property type="match status" value="1"/>
</dbReference>
<proteinExistence type="predicted"/>
<dbReference type="Gene3D" id="3.40.50.410">
    <property type="entry name" value="von Willebrand factor, type A domain"/>
    <property type="match status" value="1"/>
</dbReference>
<keyword evidence="1" id="KW-1133">Transmembrane helix</keyword>
<dbReference type="InterPro" id="IPR024163">
    <property type="entry name" value="Aerotolerance_reg_N"/>
</dbReference>
<sequence>MSFLNPLMLIGISAIAVPIIIHFLNRRKFKTVIWAAMKFVKLSVDQNQRRMRLEDLILLLIRCALLALLAFALARPALKSSATDVLGQAKVTGVVVLDNSYSMDLRGRDGKTAFEQARAASKATLDAMPSGSAVGVLLASDVVLGVIDEPTYDLNQAHEEIDLAKVSHHATDLYPAVARAMEILKERAALRKEIYVITDGQASGWQQNADIQRLIENNK</sequence>
<dbReference type="CDD" id="cd00198">
    <property type="entry name" value="vWFA"/>
    <property type="match status" value="1"/>
</dbReference>
<keyword evidence="1" id="KW-0472">Membrane</keyword>
<feature type="domain" description="VWFA" evidence="3">
    <location>
        <begin position="94"/>
        <end position="201"/>
    </location>
</feature>
<organism evidence="4">
    <name type="scientific">marine metagenome</name>
    <dbReference type="NCBI Taxonomy" id="408172"/>
    <lineage>
        <taxon>unclassified sequences</taxon>
        <taxon>metagenomes</taxon>
        <taxon>ecological metagenomes</taxon>
    </lineage>
</organism>
<dbReference type="Pfam" id="PF07584">
    <property type="entry name" value="BatA"/>
    <property type="match status" value="1"/>
</dbReference>
<dbReference type="PANTHER" id="PTHR37464:SF1">
    <property type="entry name" value="BLL2463 PROTEIN"/>
    <property type="match status" value="1"/>
</dbReference>
<gene>
    <name evidence="4" type="ORF">METZ01_LOCUS227258</name>
</gene>
<reference evidence="4" key="1">
    <citation type="submission" date="2018-05" db="EMBL/GenBank/DDBJ databases">
        <authorList>
            <person name="Lanie J.A."/>
            <person name="Ng W.-L."/>
            <person name="Kazmierczak K.M."/>
            <person name="Andrzejewski T.M."/>
            <person name="Davidsen T.M."/>
            <person name="Wayne K.J."/>
            <person name="Tettelin H."/>
            <person name="Glass J.I."/>
            <person name="Rusch D."/>
            <person name="Podicherti R."/>
            <person name="Tsui H.-C.T."/>
            <person name="Winkler M.E."/>
        </authorList>
    </citation>
    <scope>NUCLEOTIDE SEQUENCE</scope>
</reference>
<dbReference type="InterPro" id="IPR002035">
    <property type="entry name" value="VWF_A"/>
</dbReference>
<dbReference type="EMBL" id="UINC01055478">
    <property type="protein sequence ID" value="SVB74404.1"/>
    <property type="molecule type" value="Genomic_DNA"/>
</dbReference>
<protein>
    <recommendedName>
        <fullName evidence="5">VWFA domain-containing protein</fullName>
    </recommendedName>
</protein>
<dbReference type="InterPro" id="IPR011933">
    <property type="entry name" value="Double_TM_dom"/>
</dbReference>
<feature type="domain" description="Aerotolerance regulator N-terminal" evidence="2">
    <location>
        <begin position="1"/>
        <end position="76"/>
    </location>
</feature>
<dbReference type="SUPFAM" id="SSF53300">
    <property type="entry name" value="vWA-like"/>
    <property type="match status" value="1"/>
</dbReference>
<feature type="transmembrane region" description="Helical" evidence="1">
    <location>
        <begin position="6"/>
        <end position="24"/>
    </location>
</feature>
<evidence type="ECO:0000259" key="2">
    <source>
        <dbReference type="Pfam" id="PF07584"/>
    </source>
</evidence>
<dbReference type="InterPro" id="IPR036465">
    <property type="entry name" value="vWFA_dom_sf"/>
</dbReference>
<accession>A0A382GI70</accession>
<evidence type="ECO:0008006" key="5">
    <source>
        <dbReference type="Google" id="ProtNLM"/>
    </source>
</evidence>
<dbReference type="NCBIfam" id="TIGR02226">
    <property type="entry name" value="two_anch"/>
    <property type="match status" value="1"/>
</dbReference>
<dbReference type="PANTHER" id="PTHR37464">
    <property type="entry name" value="BLL2463 PROTEIN"/>
    <property type="match status" value="1"/>
</dbReference>
<name>A0A382GI70_9ZZZZ</name>
<evidence type="ECO:0000256" key="1">
    <source>
        <dbReference type="SAM" id="Phobius"/>
    </source>
</evidence>
<keyword evidence="1" id="KW-0812">Transmembrane</keyword>